<proteinExistence type="predicted"/>
<gene>
    <name evidence="1" type="ORF">CK203_088210</name>
</gene>
<evidence type="ECO:0000313" key="2">
    <source>
        <dbReference type="Proteomes" id="UP000288805"/>
    </source>
</evidence>
<protein>
    <submittedName>
        <fullName evidence="1">Uncharacterized protein</fullName>
    </submittedName>
</protein>
<evidence type="ECO:0000313" key="1">
    <source>
        <dbReference type="EMBL" id="RVW60202.1"/>
    </source>
</evidence>
<organism evidence="1 2">
    <name type="scientific">Vitis vinifera</name>
    <name type="common">Grape</name>
    <dbReference type="NCBI Taxonomy" id="29760"/>
    <lineage>
        <taxon>Eukaryota</taxon>
        <taxon>Viridiplantae</taxon>
        <taxon>Streptophyta</taxon>
        <taxon>Embryophyta</taxon>
        <taxon>Tracheophyta</taxon>
        <taxon>Spermatophyta</taxon>
        <taxon>Magnoliopsida</taxon>
        <taxon>eudicotyledons</taxon>
        <taxon>Gunneridae</taxon>
        <taxon>Pentapetalae</taxon>
        <taxon>rosids</taxon>
        <taxon>Vitales</taxon>
        <taxon>Vitaceae</taxon>
        <taxon>Viteae</taxon>
        <taxon>Vitis</taxon>
    </lineage>
</organism>
<dbReference type="Proteomes" id="UP000288805">
    <property type="component" value="Unassembled WGS sequence"/>
</dbReference>
<name>A0A438FJN5_VITVI</name>
<comment type="caution">
    <text evidence="1">The sequence shown here is derived from an EMBL/GenBank/DDBJ whole genome shotgun (WGS) entry which is preliminary data.</text>
</comment>
<accession>A0A438FJN5</accession>
<reference evidence="1 2" key="1">
    <citation type="journal article" date="2018" name="PLoS Genet.">
        <title>Population sequencing reveals clonal diversity and ancestral inbreeding in the grapevine cultivar Chardonnay.</title>
        <authorList>
            <person name="Roach M.J."/>
            <person name="Johnson D.L."/>
            <person name="Bohlmann J."/>
            <person name="van Vuuren H.J."/>
            <person name="Jones S.J."/>
            <person name="Pretorius I.S."/>
            <person name="Schmidt S.A."/>
            <person name="Borneman A.R."/>
        </authorList>
    </citation>
    <scope>NUCLEOTIDE SEQUENCE [LARGE SCALE GENOMIC DNA]</scope>
    <source>
        <strain evidence="2">cv. Chardonnay</strain>
        <tissue evidence="1">Leaf</tissue>
    </source>
</reference>
<dbReference type="AlphaFoldDB" id="A0A438FJN5"/>
<sequence length="136" mass="15486">MYDGTSDPFDHTMHFRQLMTLDIGNDALICKFRQAMLQVESYSMGVILQIFKRSINLSAPFFEFLAKKSLTMMDDLFRQMGYSSFALKNPRCLLFKFNGATTTSLGDIVFHVQADSVTLSVQFSVINDLSPYNDII</sequence>
<dbReference type="EMBL" id="QGNW01000868">
    <property type="protein sequence ID" value="RVW60202.1"/>
    <property type="molecule type" value="Genomic_DNA"/>
</dbReference>